<feature type="binding site" evidence="1">
    <location>
        <position position="82"/>
    </location>
    <ligand>
        <name>Mg(2+)</name>
        <dbReference type="ChEBI" id="CHEBI:18420"/>
        <label>3</label>
    </ligand>
</feature>
<feature type="binding site" evidence="1">
    <location>
        <position position="32"/>
    </location>
    <ligand>
        <name>Mg(2+)</name>
        <dbReference type="ChEBI" id="CHEBI:18420"/>
        <label>3</label>
    </ligand>
</feature>
<dbReference type="Proteomes" id="UP000665561">
    <property type="component" value="Unassembled WGS sequence"/>
</dbReference>
<dbReference type="Gene3D" id="3.30.1330.10">
    <property type="entry name" value="PurM-like, N-terminal domain"/>
    <property type="match status" value="1"/>
</dbReference>
<dbReference type="InterPro" id="IPR036921">
    <property type="entry name" value="PurM-like_N_sf"/>
</dbReference>
<comment type="caution">
    <text evidence="1">Lacks conserved residue(s) required for the propagation of feature annotation.</text>
</comment>
<feature type="binding site" evidence="1">
    <location>
        <position position="53"/>
    </location>
    <ligand>
        <name>Mg(2+)</name>
        <dbReference type="ChEBI" id="CHEBI:18420"/>
        <label>1</label>
    </ligand>
</feature>
<dbReference type="InterPro" id="IPR010918">
    <property type="entry name" value="PurM-like_C_dom"/>
</dbReference>
<sequence length="368" mass="37802">MDEFARIRHWTEHRQSAALLASQGVVTGIGDDAAVVALPPDEQSPAEWLLAVDTMVETVHFNDATMAEEDVGWKALAANVSDIAAMGGTPRHALVSVSAPKAWGPERVRRLYDGLYACAGHYGVAVVGGDTTSSPLHLVVAVTVTGTVAAGKAIRRAGARPGDAVFVTGAAGMAAAGLHFLLAAGSAAAGGGDSPRPVPPAAAEAAGTAALVQAHRRPAPSVRAAALLAARGTVTSLNDVSDGLASEAWEIAEASGVKLALRESRLPRSGSLTAYAHRAGVDPLDWILYGGEDYALLGTIAAEDADAAKAELEAAGLPMYLIGEAEQGPAGVELVRDYGERGPGSRRGRFSSPRREPLAKRGYNHFGG</sequence>
<name>A0ABW9XP79_9BACL</name>
<comment type="similarity">
    <text evidence="1">Belongs to the thiamine-monophosphate kinase family.</text>
</comment>
<comment type="caution">
    <text evidence="5">The sequence shown here is derived from an EMBL/GenBank/DDBJ whole genome shotgun (WGS) entry which is preliminary data.</text>
</comment>
<feature type="binding site" evidence="1">
    <location>
        <position position="32"/>
    </location>
    <ligand>
        <name>Mg(2+)</name>
        <dbReference type="ChEBI" id="CHEBI:18420"/>
        <label>4</label>
    </ligand>
</feature>
<dbReference type="InterPro" id="IPR006283">
    <property type="entry name" value="ThiL-like"/>
</dbReference>
<accession>A0ABW9XP79</accession>
<keyword evidence="1" id="KW-0067">ATP-binding</keyword>
<feature type="binding site" evidence="1">
    <location>
        <position position="292"/>
    </location>
    <ligand>
        <name>substrate</name>
    </ligand>
</feature>
<proteinExistence type="inferred from homology"/>
<feature type="domain" description="PurM-like N-terminal" evidence="3">
    <location>
        <begin position="30"/>
        <end position="148"/>
    </location>
</feature>
<dbReference type="PANTHER" id="PTHR30270">
    <property type="entry name" value="THIAMINE-MONOPHOSPHATE KINASE"/>
    <property type="match status" value="1"/>
</dbReference>
<feature type="binding site" evidence="1">
    <location>
        <position position="130"/>
    </location>
    <ligand>
        <name>Mg(2+)</name>
        <dbReference type="ChEBI" id="CHEBI:18420"/>
        <label>1</label>
    </ligand>
</feature>
<evidence type="ECO:0000259" key="3">
    <source>
        <dbReference type="Pfam" id="PF00586"/>
    </source>
</evidence>
<feature type="binding site" evidence="1">
    <location>
        <position position="53"/>
    </location>
    <ligand>
        <name>Mg(2+)</name>
        <dbReference type="ChEBI" id="CHEBI:18420"/>
        <label>2</label>
    </ligand>
</feature>
<dbReference type="NCBIfam" id="TIGR01379">
    <property type="entry name" value="thiL"/>
    <property type="match status" value="1"/>
</dbReference>
<keyword evidence="1" id="KW-0547">Nucleotide-binding</keyword>
<dbReference type="InterPro" id="IPR016188">
    <property type="entry name" value="PurM-like_N"/>
</dbReference>
<dbReference type="Pfam" id="PF00586">
    <property type="entry name" value="AIRS"/>
    <property type="match status" value="1"/>
</dbReference>
<dbReference type="EMBL" id="JAAAMV010000006">
    <property type="protein sequence ID" value="NBD24436.1"/>
    <property type="molecule type" value="Genomic_DNA"/>
</dbReference>
<feature type="binding site" evidence="1">
    <location>
        <position position="239"/>
    </location>
    <ligand>
        <name>Mg(2+)</name>
        <dbReference type="ChEBI" id="CHEBI:18420"/>
        <label>3</label>
    </ligand>
</feature>
<dbReference type="HAMAP" id="MF_02128">
    <property type="entry name" value="TMP_kinase"/>
    <property type="match status" value="1"/>
</dbReference>
<keyword evidence="1 5" id="KW-0418">Kinase</keyword>
<feature type="binding site" evidence="1">
    <location>
        <position position="241"/>
    </location>
    <ligand>
        <name>ATP</name>
        <dbReference type="ChEBI" id="CHEBI:30616"/>
    </ligand>
</feature>
<keyword evidence="6" id="KW-1185">Reference proteome</keyword>
<keyword evidence="1" id="KW-0784">Thiamine biosynthesis</keyword>
<evidence type="ECO:0000256" key="2">
    <source>
        <dbReference type="SAM" id="MobiDB-lite"/>
    </source>
</evidence>
<reference evidence="5 6" key="1">
    <citation type="submission" date="2020-01" db="EMBL/GenBank/DDBJ databases">
        <title>Paenibacillus soybeanensis sp. nov. isolated from the nodules of soybean (Glycine max(L.) Merr).</title>
        <authorList>
            <person name="Wang H."/>
        </authorList>
    </citation>
    <scope>NUCLEOTIDE SEQUENCE [LARGE SCALE GENOMIC DNA]</scope>
    <source>
        <strain evidence="5 6">T1</strain>
    </source>
</reference>
<feature type="binding site" evidence="1">
    <location>
        <position position="242"/>
    </location>
    <ligand>
        <name>Mg(2+)</name>
        <dbReference type="ChEBI" id="CHEBI:18420"/>
        <label>5</label>
    </ligand>
</feature>
<feature type="binding site" evidence="1">
    <location>
        <position position="60"/>
    </location>
    <ligand>
        <name>substrate</name>
    </ligand>
</feature>
<dbReference type="RefSeq" id="WP_161743230.1">
    <property type="nucleotide sequence ID" value="NZ_JAAAMV010000006.1"/>
</dbReference>
<comment type="function">
    <text evidence="1">Catalyzes the ATP-dependent phosphorylation of thiamine-monophosphate (TMP) to form thiamine-pyrophosphate (TPP), the active form of vitamin B1.</text>
</comment>
<evidence type="ECO:0000256" key="1">
    <source>
        <dbReference type="HAMAP-Rule" id="MF_02128"/>
    </source>
</evidence>
<dbReference type="PANTHER" id="PTHR30270:SF0">
    <property type="entry name" value="THIAMINE-MONOPHOSPHATE KINASE"/>
    <property type="match status" value="1"/>
</dbReference>
<feature type="domain" description="PurM-like C-terminal" evidence="4">
    <location>
        <begin position="160"/>
        <end position="330"/>
    </location>
</feature>
<dbReference type="SUPFAM" id="SSF56042">
    <property type="entry name" value="PurM C-terminal domain-like"/>
    <property type="match status" value="1"/>
</dbReference>
<feature type="binding site" evidence="1">
    <location>
        <position position="82"/>
    </location>
    <ligand>
        <name>Mg(2+)</name>
        <dbReference type="ChEBI" id="CHEBI:18420"/>
        <label>4</label>
    </ligand>
</feature>
<comment type="miscellaneous">
    <text evidence="1">Reaction mechanism of ThiL seems to utilize a direct, inline transfer of the gamma-phosphate of ATP to TMP rather than a phosphorylated enzyme intermediate.</text>
</comment>
<feature type="region of interest" description="Disordered" evidence="2">
    <location>
        <begin position="339"/>
        <end position="368"/>
    </location>
</feature>
<comment type="catalytic activity">
    <reaction evidence="1">
        <text>thiamine phosphate + ATP = thiamine diphosphate + ADP</text>
        <dbReference type="Rhea" id="RHEA:15913"/>
        <dbReference type="ChEBI" id="CHEBI:30616"/>
        <dbReference type="ChEBI" id="CHEBI:37575"/>
        <dbReference type="ChEBI" id="CHEBI:58937"/>
        <dbReference type="ChEBI" id="CHEBI:456216"/>
        <dbReference type="EC" id="2.7.4.16"/>
    </reaction>
</comment>
<protein>
    <recommendedName>
        <fullName evidence="1">Thiamine-monophosphate kinase</fullName>
        <shortName evidence="1">TMP kinase</shortName>
        <shortName evidence="1">Thiamine-phosphate kinase</shortName>
        <ecNumber evidence="1">2.7.4.16</ecNumber>
    </recommendedName>
</protein>
<dbReference type="GO" id="GO:0009030">
    <property type="term" value="F:thiamine-phosphate kinase activity"/>
    <property type="evidence" value="ECO:0007669"/>
    <property type="project" value="UniProtKB-EC"/>
</dbReference>
<gene>
    <name evidence="1 5" type="primary">thiL</name>
    <name evidence="5" type="ORF">GT019_11195</name>
</gene>
<comment type="pathway">
    <text evidence="1">Cofactor biosynthesis; thiamine diphosphate biosynthesis; thiamine diphosphate from thiamine phosphate: step 1/1.</text>
</comment>
<dbReference type="PIRSF" id="PIRSF005303">
    <property type="entry name" value="Thiam_monoph_kin"/>
    <property type="match status" value="1"/>
</dbReference>
<dbReference type="CDD" id="cd02194">
    <property type="entry name" value="ThiL"/>
    <property type="match status" value="1"/>
</dbReference>
<evidence type="ECO:0000313" key="6">
    <source>
        <dbReference type="Proteomes" id="UP000665561"/>
    </source>
</evidence>
<dbReference type="Pfam" id="PF02769">
    <property type="entry name" value="AIRS_C"/>
    <property type="match status" value="1"/>
</dbReference>
<organism evidence="5 6">
    <name type="scientific">Paenibacillus glycinis</name>
    <dbReference type="NCBI Taxonomy" id="2697035"/>
    <lineage>
        <taxon>Bacteria</taxon>
        <taxon>Bacillati</taxon>
        <taxon>Bacillota</taxon>
        <taxon>Bacilli</taxon>
        <taxon>Bacillales</taxon>
        <taxon>Paenibacillaceae</taxon>
        <taxon>Paenibacillus</taxon>
    </lineage>
</organism>
<feature type="binding site" evidence="1">
    <location>
        <position position="363"/>
    </location>
    <ligand>
        <name>substrate</name>
    </ligand>
</feature>
<feature type="binding site" evidence="1">
    <location>
        <position position="82"/>
    </location>
    <ligand>
        <name>Mg(2+)</name>
        <dbReference type="ChEBI" id="CHEBI:18420"/>
        <label>2</label>
    </ligand>
</feature>
<keyword evidence="1 5" id="KW-0808">Transferase</keyword>
<feature type="binding site" evidence="1">
    <location>
        <position position="112"/>
    </location>
    <ligand>
        <name>ATP</name>
        <dbReference type="ChEBI" id="CHEBI:30616"/>
    </ligand>
</feature>
<dbReference type="EC" id="2.7.4.16" evidence="1"/>
<evidence type="ECO:0000259" key="4">
    <source>
        <dbReference type="Pfam" id="PF02769"/>
    </source>
</evidence>
<keyword evidence="1" id="KW-0479">Metal-binding</keyword>
<feature type="binding site" evidence="1">
    <location>
        <position position="156"/>
    </location>
    <ligand>
        <name>ATP</name>
        <dbReference type="ChEBI" id="CHEBI:30616"/>
    </ligand>
</feature>
<keyword evidence="1" id="KW-0460">Magnesium</keyword>
<evidence type="ECO:0000313" key="5">
    <source>
        <dbReference type="EMBL" id="NBD24436.1"/>
    </source>
</evidence>
<dbReference type="Gene3D" id="3.90.650.10">
    <property type="entry name" value="PurM-like C-terminal domain"/>
    <property type="match status" value="1"/>
</dbReference>
<dbReference type="SUPFAM" id="SSF55326">
    <property type="entry name" value="PurM N-terminal domain-like"/>
    <property type="match status" value="1"/>
</dbReference>
<dbReference type="InterPro" id="IPR036676">
    <property type="entry name" value="PurM-like_C_sf"/>
</dbReference>
<feature type="binding site" evidence="1">
    <location>
        <begin position="129"/>
        <end position="130"/>
    </location>
    <ligand>
        <name>ATP</name>
        <dbReference type="ChEBI" id="CHEBI:30616"/>
    </ligand>
</feature>